<reference evidence="1" key="1">
    <citation type="submission" date="2018-11" db="EMBL/GenBank/DDBJ databases">
        <authorList>
            <consortium name="Pathogen Informatics"/>
        </authorList>
    </citation>
    <scope>NUCLEOTIDE SEQUENCE</scope>
</reference>
<gene>
    <name evidence="1" type="ORF">PXEA_LOCUS6958</name>
</gene>
<accession>A0A448WJY3</accession>
<dbReference type="EMBL" id="CAAALY010018033">
    <property type="protein sequence ID" value="VEL13518.1"/>
    <property type="molecule type" value="Genomic_DNA"/>
</dbReference>
<proteinExistence type="predicted"/>
<feature type="non-terminal residue" evidence="1">
    <location>
        <position position="1"/>
    </location>
</feature>
<dbReference type="Proteomes" id="UP000784294">
    <property type="component" value="Unassembled WGS sequence"/>
</dbReference>
<organism evidence="1 2">
    <name type="scientific">Protopolystoma xenopodis</name>
    <dbReference type="NCBI Taxonomy" id="117903"/>
    <lineage>
        <taxon>Eukaryota</taxon>
        <taxon>Metazoa</taxon>
        <taxon>Spiralia</taxon>
        <taxon>Lophotrochozoa</taxon>
        <taxon>Platyhelminthes</taxon>
        <taxon>Monogenea</taxon>
        <taxon>Polyopisthocotylea</taxon>
        <taxon>Polystomatidea</taxon>
        <taxon>Polystomatidae</taxon>
        <taxon>Protopolystoma</taxon>
    </lineage>
</organism>
<name>A0A448WJY3_9PLAT</name>
<comment type="caution">
    <text evidence="1">The sequence shown here is derived from an EMBL/GenBank/DDBJ whole genome shotgun (WGS) entry which is preliminary data.</text>
</comment>
<evidence type="ECO:0000313" key="1">
    <source>
        <dbReference type="EMBL" id="VEL13518.1"/>
    </source>
</evidence>
<sequence>MAKLTDDAGETFENVPSPLSDAGNHDNYYCRGLRTRYVLLSHPDNKTKLRQRGQSTSINRKETATIQGAIPLWSSYLRVHEIIADSSLFQSSVHQVSLKEDIHSLPELRITTIGLKQRRCSLSSVSIPHPLSQEAGSPDAWRRLWYHSSA</sequence>
<keyword evidence="2" id="KW-1185">Reference proteome</keyword>
<evidence type="ECO:0000313" key="2">
    <source>
        <dbReference type="Proteomes" id="UP000784294"/>
    </source>
</evidence>
<protein>
    <submittedName>
        <fullName evidence="1">Uncharacterized protein</fullName>
    </submittedName>
</protein>
<dbReference type="AlphaFoldDB" id="A0A448WJY3"/>